<proteinExistence type="predicted"/>
<evidence type="ECO:0000313" key="3">
    <source>
        <dbReference type="Proteomes" id="UP000544222"/>
    </source>
</evidence>
<keyword evidence="1" id="KW-0812">Transmembrane</keyword>
<dbReference type="Proteomes" id="UP000544222">
    <property type="component" value="Unassembled WGS sequence"/>
</dbReference>
<organism evidence="2 3">
    <name type="scientific">Microbacter margulisiae</name>
    <dbReference type="NCBI Taxonomy" id="1350067"/>
    <lineage>
        <taxon>Bacteria</taxon>
        <taxon>Pseudomonadati</taxon>
        <taxon>Bacteroidota</taxon>
        <taxon>Bacteroidia</taxon>
        <taxon>Bacteroidales</taxon>
        <taxon>Porphyromonadaceae</taxon>
        <taxon>Microbacter</taxon>
    </lineage>
</organism>
<keyword evidence="3" id="KW-1185">Reference proteome</keyword>
<protein>
    <submittedName>
        <fullName evidence="2">Uncharacterized protein</fullName>
    </submittedName>
</protein>
<sequence length="117" mass="13438">MMRSDILILMTMKRFVVRNLFALILFVVALVVILAFGVSKGVLPVLLMSLAVIVLSSSLVRFLKLTKGQTFDPVINFDEQRIECKQTGKILYQFTTGEWANLSLDEKFDMIRWFKFA</sequence>
<dbReference type="EMBL" id="JACHYB010000002">
    <property type="protein sequence ID" value="MBB3188219.1"/>
    <property type="molecule type" value="Genomic_DNA"/>
</dbReference>
<gene>
    <name evidence="2" type="ORF">FHX64_002417</name>
</gene>
<feature type="transmembrane region" description="Helical" evidence="1">
    <location>
        <begin position="45"/>
        <end position="63"/>
    </location>
</feature>
<dbReference type="RefSeq" id="WP_183413992.1">
    <property type="nucleotide sequence ID" value="NZ_JACHYB010000002.1"/>
</dbReference>
<keyword evidence="1" id="KW-1133">Transmembrane helix</keyword>
<dbReference type="AlphaFoldDB" id="A0A7W5DSF3"/>
<keyword evidence="1" id="KW-0472">Membrane</keyword>
<reference evidence="2 3" key="1">
    <citation type="submission" date="2020-08" db="EMBL/GenBank/DDBJ databases">
        <title>Genomic Encyclopedia of Type Strains, Phase IV (KMG-IV): sequencing the most valuable type-strain genomes for metagenomic binning, comparative biology and taxonomic classification.</title>
        <authorList>
            <person name="Goeker M."/>
        </authorList>
    </citation>
    <scope>NUCLEOTIDE SEQUENCE [LARGE SCALE GENOMIC DNA]</scope>
    <source>
        <strain evidence="2 3">DSM 27471</strain>
    </source>
</reference>
<name>A0A7W5DSF3_9PORP</name>
<evidence type="ECO:0000256" key="1">
    <source>
        <dbReference type="SAM" id="Phobius"/>
    </source>
</evidence>
<accession>A0A7W5DSF3</accession>
<comment type="caution">
    <text evidence="2">The sequence shown here is derived from an EMBL/GenBank/DDBJ whole genome shotgun (WGS) entry which is preliminary data.</text>
</comment>
<evidence type="ECO:0000313" key="2">
    <source>
        <dbReference type="EMBL" id="MBB3188219.1"/>
    </source>
</evidence>